<protein>
    <submittedName>
        <fullName evidence="1">Uncharacterized protein DUF2797</fullName>
    </submittedName>
</protein>
<dbReference type="AlphaFoldDB" id="A0A4R3Y127"/>
<gene>
    <name evidence="1" type="ORF">EDC63_10947</name>
</gene>
<evidence type="ECO:0000313" key="2">
    <source>
        <dbReference type="Proteomes" id="UP000295367"/>
    </source>
</evidence>
<proteinExistence type="predicted"/>
<dbReference type="RefSeq" id="WP_124946759.1">
    <property type="nucleotide sequence ID" value="NZ_BHVT01000039.1"/>
</dbReference>
<dbReference type="InterPro" id="IPR021246">
    <property type="entry name" value="DUF2797"/>
</dbReference>
<evidence type="ECO:0000313" key="1">
    <source>
        <dbReference type="EMBL" id="TCV85376.1"/>
    </source>
</evidence>
<organism evidence="1 2">
    <name type="scientific">Sulfurirhabdus autotrophica</name>
    <dbReference type="NCBI Taxonomy" id="1706046"/>
    <lineage>
        <taxon>Bacteria</taxon>
        <taxon>Pseudomonadati</taxon>
        <taxon>Pseudomonadota</taxon>
        <taxon>Betaproteobacteria</taxon>
        <taxon>Nitrosomonadales</taxon>
        <taxon>Sulfuricellaceae</taxon>
        <taxon>Sulfurirhabdus</taxon>
    </lineage>
</organism>
<keyword evidence="2" id="KW-1185">Reference proteome</keyword>
<sequence>MISGNLSKMISQLSGPVEYSLPVGTERLGMNQFLGKELALNFSGTINCIACGRKTSKSFSQGYCFPCMQSLAQCDSCIIKPELCHYAQGTCREPEWGLTHCMRPHYVYLANSSGVKVGITRETQLPTRWIDQGAKQALPIFKVATRYQSGVLEVILKQHVADKTDWRALLKGDPEPADLMNKRDELFDVCKAGIREARERFGEEAIQSLESAELVNIDYPVLEYPTKITSLNLDKTPSIRGTLLGIKGQYLIFDIGVINMRKYTGYNVEVTE</sequence>
<reference evidence="1 2" key="1">
    <citation type="submission" date="2019-03" db="EMBL/GenBank/DDBJ databases">
        <title>Genomic Encyclopedia of Type Strains, Phase IV (KMG-IV): sequencing the most valuable type-strain genomes for metagenomic binning, comparative biology and taxonomic classification.</title>
        <authorList>
            <person name="Goeker M."/>
        </authorList>
    </citation>
    <scope>NUCLEOTIDE SEQUENCE [LARGE SCALE GENOMIC DNA]</scope>
    <source>
        <strain evidence="1 2">DSM 100309</strain>
    </source>
</reference>
<accession>A0A4R3Y127</accession>
<dbReference type="EMBL" id="SMCO01000009">
    <property type="protein sequence ID" value="TCV85376.1"/>
    <property type="molecule type" value="Genomic_DNA"/>
</dbReference>
<dbReference type="OrthoDB" id="9775734at2"/>
<comment type="caution">
    <text evidence="1">The sequence shown here is derived from an EMBL/GenBank/DDBJ whole genome shotgun (WGS) entry which is preliminary data.</text>
</comment>
<dbReference type="Proteomes" id="UP000295367">
    <property type="component" value="Unassembled WGS sequence"/>
</dbReference>
<dbReference type="Pfam" id="PF10977">
    <property type="entry name" value="DUF2797"/>
    <property type="match status" value="1"/>
</dbReference>
<name>A0A4R3Y127_9PROT</name>